<evidence type="ECO:0000313" key="2">
    <source>
        <dbReference type="EMBL" id="POS88395.1"/>
    </source>
</evidence>
<dbReference type="Pfam" id="PF00078">
    <property type="entry name" value="RVT_1"/>
    <property type="match status" value="1"/>
</dbReference>
<comment type="caution">
    <text evidence="2">The sequence shown here is derived from an EMBL/GenBank/DDBJ whole genome shotgun (WGS) entry which is preliminary data.</text>
</comment>
<organism evidence="2 3">
    <name type="scientific">Erysiphe pulchra</name>
    <dbReference type="NCBI Taxonomy" id="225359"/>
    <lineage>
        <taxon>Eukaryota</taxon>
        <taxon>Fungi</taxon>
        <taxon>Dikarya</taxon>
        <taxon>Ascomycota</taxon>
        <taxon>Pezizomycotina</taxon>
        <taxon>Leotiomycetes</taxon>
        <taxon>Erysiphales</taxon>
        <taxon>Erysiphaceae</taxon>
        <taxon>Erysiphe</taxon>
    </lineage>
</organism>
<dbReference type="AlphaFoldDB" id="A0A2S4Q271"/>
<evidence type="ECO:0000313" key="3">
    <source>
        <dbReference type="Proteomes" id="UP000237438"/>
    </source>
</evidence>
<dbReference type="InterPro" id="IPR000477">
    <property type="entry name" value="RT_dom"/>
</dbReference>
<protein>
    <recommendedName>
        <fullName evidence="1">Reverse transcriptase domain-containing protein</fullName>
    </recommendedName>
</protein>
<dbReference type="EMBL" id="PEDP01000004">
    <property type="protein sequence ID" value="POS88395.1"/>
    <property type="molecule type" value="Genomic_DNA"/>
</dbReference>
<keyword evidence="3" id="KW-1185">Reference proteome</keyword>
<gene>
    <name evidence="2" type="ORF">EPUL_000058</name>
</gene>
<proteinExistence type="predicted"/>
<sequence>MAAGVLETLTPPHLFPEDLDDLANLITNAIQCNMLRLIPQRKLGTRWWNNDCAKKAAEYRLARRSGDASMEKQALGLATREAKKVIWQSKVQNASNPSQIFKIMRWHKTRDNFSNPPIKHADRSYSKSLEKAKILRHALLERRTSSEDVPERLIPGNLASTIEVKYEVKHEVNEEEVHQCLLHTSNTSPDADGITYTYSRDVYMLAIIQKNFRSAEVIFIQKPVKRDLTSPWSWRPISLLPCLGKGLERLVAQRVSSAAITQKSLHPQQFGALRKRSAIDLIGCLIYDVEKARARKHVASLPTMDIKGAFGTVLPGRLQNRLCEQGWQGWLIR</sequence>
<dbReference type="PANTHER" id="PTHR33481:SF1">
    <property type="entry name" value="ENDONUCLEASE_EXONUCLEASE_PHOSPHATASE DOMAIN-CONTAINING PROTEIN-RELATED"/>
    <property type="match status" value="1"/>
</dbReference>
<dbReference type="STRING" id="225359.A0A2S4Q271"/>
<reference evidence="2 3" key="1">
    <citation type="submission" date="2017-10" db="EMBL/GenBank/DDBJ databases">
        <title>Development of genomic resources for the powdery mildew, Erysiphe pulchra.</title>
        <authorList>
            <person name="Wadl P.A."/>
            <person name="Mack B.M."/>
            <person name="Moore G."/>
            <person name="Beltz S.B."/>
        </authorList>
    </citation>
    <scope>NUCLEOTIDE SEQUENCE [LARGE SCALE GENOMIC DNA]</scope>
    <source>
        <strain evidence="2">Cflorida</strain>
    </source>
</reference>
<dbReference type="Proteomes" id="UP000237438">
    <property type="component" value="Unassembled WGS sequence"/>
</dbReference>
<dbReference type="OrthoDB" id="4842715at2759"/>
<dbReference type="PANTHER" id="PTHR33481">
    <property type="entry name" value="REVERSE TRANSCRIPTASE"/>
    <property type="match status" value="1"/>
</dbReference>
<accession>A0A2S4Q271</accession>
<name>A0A2S4Q271_9PEZI</name>
<feature type="domain" description="Reverse transcriptase" evidence="1">
    <location>
        <begin position="231"/>
        <end position="313"/>
    </location>
</feature>
<evidence type="ECO:0000259" key="1">
    <source>
        <dbReference type="Pfam" id="PF00078"/>
    </source>
</evidence>